<dbReference type="InterPro" id="IPR000182">
    <property type="entry name" value="GNAT_dom"/>
</dbReference>
<dbReference type="Proteomes" id="UP001565236">
    <property type="component" value="Unassembled WGS sequence"/>
</dbReference>
<comment type="caution">
    <text evidence="2">The sequence shown here is derived from an EMBL/GenBank/DDBJ whole genome shotgun (WGS) entry which is preliminary data.</text>
</comment>
<dbReference type="SUPFAM" id="SSF55729">
    <property type="entry name" value="Acyl-CoA N-acyltransferases (Nat)"/>
    <property type="match status" value="1"/>
</dbReference>
<proteinExistence type="predicted"/>
<dbReference type="CDD" id="cd04301">
    <property type="entry name" value="NAT_SF"/>
    <property type="match status" value="1"/>
</dbReference>
<evidence type="ECO:0000259" key="1">
    <source>
        <dbReference type="PROSITE" id="PS51186"/>
    </source>
</evidence>
<accession>A0ABV4DMI1</accession>
<dbReference type="EC" id="2.3.1.-" evidence="2"/>
<protein>
    <submittedName>
        <fullName evidence="2">GNAT family N-acetyltransferase</fullName>
        <ecNumber evidence="2">2.3.1.-</ecNumber>
    </submittedName>
</protein>
<sequence>MMEVNLRLMQTSDYEELLKLVIVTWDYRSWVQPELVYPMAEFFLSDLLQRSDHIVIATVDGTLAGVCAGDIIDLTKLQSFSRRQKLKALGEILQQTEKDSIFEKYIQTLALDEVLLRESKHEFPASLNLLIVKEEYQGLGIGSKLYRDFCQYLKNNDVHSFYLYTDDSSDYRFYEHQKMEKLAQKDFYWKPKQRAERETYFIYGKYI</sequence>
<name>A0ABV4DMI1_9LACO</name>
<dbReference type="Gene3D" id="3.40.630.30">
    <property type="match status" value="1"/>
</dbReference>
<evidence type="ECO:0000313" key="3">
    <source>
        <dbReference type="Proteomes" id="UP001565236"/>
    </source>
</evidence>
<gene>
    <name evidence="2" type="ORF">AALT52_02095</name>
</gene>
<keyword evidence="2" id="KW-0808">Transferase</keyword>
<dbReference type="GO" id="GO:0016746">
    <property type="term" value="F:acyltransferase activity"/>
    <property type="evidence" value="ECO:0007669"/>
    <property type="project" value="UniProtKB-KW"/>
</dbReference>
<keyword evidence="2" id="KW-0012">Acyltransferase</keyword>
<dbReference type="RefSeq" id="WP_369940751.1">
    <property type="nucleotide sequence ID" value="NZ_JBCLUF010000005.1"/>
</dbReference>
<dbReference type="InterPro" id="IPR016181">
    <property type="entry name" value="Acyl_CoA_acyltransferase"/>
</dbReference>
<keyword evidence="3" id="KW-1185">Reference proteome</keyword>
<dbReference type="EMBL" id="JBCLUF010000005">
    <property type="protein sequence ID" value="MEY8661690.1"/>
    <property type="molecule type" value="Genomic_DNA"/>
</dbReference>
<evidence type="ECO:0000313" key="2">
    <source>
        <dbReference type="EMBL" id="MEY8661690.1"/>
    </source>
</evidence>
<dbReference type="Pfam" id="PF00583">
    <property type="entry name" value="Acetyltransf_1"/>
    <property type="match status" value="1"/>
</dbReference>
<feature type="domain" description="N-acetyltransferase" evidence="1">
    <location>
        <begin position="4"/>
        <end position="195"/>
    </location>
</feature>
<organism evidence="2 3">
    <name type="scientific">Ligilactobacillus faecis</name>
    <dbReference type="NCBI Taxonomy" id="762833"/>
    <lineage>
        <taxon>Bacteria</taxon>
        <taxon>Bacillati</taxon>
        <taxon>Bacillota</taxon>
        <taxon>Bacilli</taxon>
        <taxon>Lactobacillales</taxon>
        <taxon>Lactobacillaceae</taxon>
        <taxon>Ligilactobacillus</taxon>
    </lineage>
</organism>
<reference evidence="2 3" key="1">
    <citation type="submission" date="2024-03" db="EMBL/GenBank/DDBJ databases">
        <title>Mouse gut bacterial collection (mGBC) of GemPharmatech.</title>
        <authorList>
            <person name="He Y."/>
            <person name="Dong L."/>
            <person name="Wu D."/>
            <person name="Gao X."/>
            <person name="Lin Z."/>
        </authorList>
    </citation>
    <scope>NUCLEOTIDE SEQUENCE [LARGE SCALE GENOMIC DNA]</scope>
    <source>
        <strain evidence="2 3">15-30</strain>
    </source>
</reference>
<dbReference type="PROSITE" id="PS51186">
    <property type="entry name" value="GNAT"/>
    <property type="match status" value="1"/>
</dbReference>